<dbReference type="Proteomes" id="UP000476820">
    <property type="component" value="Unassembled WGS sequence"/>
</dbReference>
<dbReference type="SMART" id="SM00450">
    <property type="entry name" value="RHOD"/>
    <property type="match status" value="1"/>
</dbReference>
<dbReference type="Proteomes" id="UP000473681">
    <property type="component" value="Unassembled WGS sequence"/>
</dbReference>
<evidence type="ECO:0000313" key="2">
    <source>
        <dbReference type="EMBL" id="NFF89355.1"/>
    </source>
</evidence>
<evidence type="ECO:0000259" key="1">
    <source>
        <dbReference type="PROSITE" id="PS50206"/>
    </source>
</evidence>
<dbReference type="EMBL" id="SWOV01000063">
    <property type="protein sequence ID" value="NFF89355.1"/>
    <property type="molecule type" value="Genomic_DNA"/>
</dbReference>
<reference evidence="4 5" key="1">
    <citation type="submission" date="2019-04" db="EMBL/GenBank/DDBJ databases">
        <title>Genome sequencing of Clostridium botulinum Groups I-IV and Clostridium butyricum.</title>
        <authorList>
            <person name="Brunt J."/>
            <person name="Van Vliet A.H.M."/>
            <person name="Stringer S.C."/>
            <person name="Carter A.T."/>
            <person name="Peck M.W."/>
        </authorList>
    </citation>
    <scope>NUCLEOTIDE SEQUENCE [LARGE SCALE GENOMIC DNA]</scope>
    <source>
        <strain evidence="2 5">1605</strain>
        <strain evidence="3 4">CB-K-33E</strain>
    </source>
</reference>
<sequence length="108" mass="12319">MFGFLKRENEKVINVNVNDIDDLIGKVELIDIREDYEYKNGSIKSAKNIPMGILLNEPNKYFNKDKEYYIMCQSGGRSARTCSRLRKQGYDVINVSGGVGSYIGSKKR</sequence>
<dbReference type="InterPro" id="IPR036873">
    <property type="entry name" value="Rhodanese-like_dom_sf"/>
</dbReference>
<dbReference type="AlphaFoldDB" id="A0A0M1LJE3"/>
<dbReference type="RefSeq" id="WP_017826750.1">
    <property type="nucleotide sequence ID" value="NZ_JACBBZ010000006.1"/>
</dbReference>
<protein>
    <submittedName>
        <fullName evidence="3">Rhodanese-like domain-containing protein</fullName>
    </submittedName>
</protein>
<dbReference type="CDD" id="cd00158">
    <property type="entry name" value="RHOD"/>
    <property type="match status" value="1"/>
</dbReference>
<dbReference type="Pfam" id="PF00581">
    <property type="entry name" value="Rhodanese"/>
    <property type="match status" value="1"/>
</dbReference>
<dbReference type="Gene3D" id="3.40.250.10">
    <property type="entry name" value="Rhodanese-like domain"/>
    <property type="match status" value="1"/>
</dbReference>
<dbReference type="PROSITE" id="PS50206">
    <property type="entry name" value="RHODANESE_3"/>
    <property type="match status" value="1"/>
</dbReference>
<dbReference type="OrthoDB" id="9800872at2"/>
<proteinExistence type="predicted"/>
<evidence type="ECO:0000313" key="3">
    <source>
        <dbReference type="EMBL" id="NFN36871.1"/>
    </source>
</evidence>
<comment type="caution">
    <text evidence="3">The sequence shown here is derived from an EMBL/GenBank/DDBJ whole genome shotgun (WGS) entry which is preliminary data.</text>
</comment>
<gene>
    <name evidence="2" type="ORF">FC774_16000</name>
    <name evidence="3" type="ORF">FDB51_17535</name>
</gene>
<accession>A0A0M1LJE3</accession>
<dbReference type="InterPro" id="IPR001763">
    <property type="entry name" value="Rhodanese-like_dom"/>
</dbReference>
<dbReference type="PANTHER" id="PTHR43031:SF17">
    <property type="entry name" value="SULFURTRANSFERASE YTWF-RELATED"/>
    <property type="match status" value="1"/>
</dbReference>
<dbReference type="InterPro" id="IPR050229">
    <property type="entry name" value="GlpE_sulfurtransferase"/>
</dbReference>
<name>A0A0M1LJE3_CLOBO</name>
<evidence type="ECO:0000313" key="5">
    <source>
        <dbReference type="Proteomes" id="UP000476820"/>
    </source>
</evidence>
<organism evidence="3 4">
    <name type="scientific">Clostridium botulinum</name>
    <dbReference type="NCBI Taxonomy" id="1491"/>
    <lineage>
        <taxon>Bacteria</taxon>
        <taxon>Bacillati</taxon>
        <taxon>Bacillota</taxon>
        <taxon>Clostridia</taxon>
        <taxon>Eubacteriales</taxon>
        <taxon>Clostridiaceae</taxon>
        <taxon>Clostridium</taxon>
    </lineage>
</organism>
<dbReference type="EMBL" id="SWVK01000038">
    <property type="protein sequence ID" value="NFN36871.1"/>
    <property type="molecule type" value="Genomic_DNA"/>
</dbReference>
<feature type="domain" description="Rhodanese" evidence="1">
    <location>
        <begin position="23"/>
        <end position="107"/>
    </location>
</feature>
<dbReference type="SUPFAM" id="SSF52821">
    <property type="entry name" value="Rhodanese/Cell cycle control phosphatase"/>
    <property type="match status" value="1"/>
</dbReference>
<dbReference type="PANTHER" id="PTHR43031">
    <property type="entry name" value="FAD-DEPENDENT OXIDOREDUCTASE"/>
    <property type="match status" value="1"/>
</dbReference>
<evidence type="ECO:0000313" key="4">
    <source>
        <dbReference type="Proteomes" id="UP000473681"/>
    </source>
</evidence>